<evidence type="ECO:0000313" key="2">
    <source>
        <dbReference type="Proteomes" id="UP000003711"/>
    </source>
</evidence>
<protein>
    <submittedName>
        <fullName evidence="1">Uncharacterized protein</fullName>
    </submittedName>
</protein>
<reference evidence="1 2" key="1">
    <citation type="submission" date="2008-12" db="EMBL/GenBank/DDBJ databases">
        <authorList>
            <person name="Fulton L."/>
            <person name="Clifton S."/>
            <person name="Fulton B."/>
            <person name="Xu J."/>
            <person name="Minx P."/>
            <person name="Pepin K.H."/>
            <person name="Johnson M."/>
            <person name="Bhonagiri V."/>
            <person name="Nash W.E."/>
            <person name="Mardis E.R."/>
            <person name="Wilson R.K."/>
        </authorList>
    </citation>
    <scope>NUCLEOTIDE SEQUENCE [LARGE SCALE GENOMIC DNA]</scope>
    <source>
        <strain evidence="1 2">DSM 14838</strain>
    </source>
</reference>
<dbReference type="AlphaFoldDB" id="E2NH01"/>
<comment type="caution">
    <text evidence="1">The sequence shown here is derived from an EMBL/GenBank/DDBJ whole genome shotgun (WGS) entry which is preliminary data.</text>
</comment>
<dbReference type="HOGENOM" id="CLU_3095321_0_0_10"/>
<dbReference type="Proteomes" id="UP000003711">
    <property type="component" value="Unassembled WGS sequence"/>
</dbReference>
<gene>
    <name evidence="1" type="ORF">BACCELL_03576</name>
</gene>
<organism evidence="1 2">
    <name type="scientific">Bacteroides cellulosilyticus DSM 14838</name>
    <dbReference type="NCBI Taxonomy" id="537012"/>
    <lineage>
        <taxon>Bacteria</taxon>
        <taxon>Pseudomonadati</taxon>
        <taxon>Bacteroidota</taxon>
        <taxon>Bacteroidia</taxon>
        <taxon>Bacteroidales</taxon>
        <taxon>Bacteroidaceae</taxon>
        <taxon>Bacteroides</taxon>
    </lineage>
</organism>
<evidence type="ECO:0000313" key="1">
    <source>
        <dbReference type="EMBL" id="EEF88805.1"/>
    </source>
</evidence>
<proteinExistence type="predicted"/>
<name>E2NH01_9BACE</name>
<reference evidence="1 2" key="2">
    <citation type="submission" date="2009-01" db="EMBL/GenBank/DDBJ databases">
        <title>Draft genome sequence of Bacteroides cellulosilyticus (DSM 14838).</title>
        <authorList>
            <person name="Sudarsanam P."/>
            <person name="Ley R."/>
            <person name="Guruge J."/>
            <person name="Turnbaugh P.J."/>
            <person name="Mahowald M."/>
            <person name="Liep D."/>
            <person name="Gordon J."/>
        </authorList>
    </citation>
    <scope>NUCLEOTIDE SEQUENCE [LARGE SCALE GENOMIC DNA]</scope>
    <source>
        <strain evidence="1 2">DSM 14838</strain>
    </source>
</reference>
<accession>E2NH01</accession>
<dbReference type="EMBL" id="ACCH01000258">
    <property type="protein sequence ID" value="EEF88805.1"/>
    <property type="molecule type" value="Genomic_DNA"/>
</dbReference>
<sequence length="51" mass="6006">MRKVTDFYTDYTFLRCLFDVDFHHRGHRVSLSFLSSINEGSLLVIRGIKTL</sequence>